<dbReference type="Proteomes" id="UP000276133">
    <property type="component" value="Unassembled WGS sequence"/>
</dbReference>
<feature type="transmembrane region" description="Helical" evidence="1">
    <location>
        <begin position="65"/>
        <end position="85"/>
    </location>
</feature>
<reference evidence="2 3" key="1">
    <citation type="journal article" date="2018" name="Sci. Rep.">
        <title>Genomic signatures of local adaptation to the degree of environmental predictability in rotifers.</title>
        <authorList>
            <person name="Franch-Gras L."/>
            <person name="Hahn C."/>
            <person name="Garcia-Roger E.M."/>
            <person name="Carmona M.J."/>
            <person name="Serra M."/>
            <person name="Gomez A."/>
        </authorList>
    </citation>
    <scope>NUCLEOTIDE SEQUENCE [LARGE SCALE GENOMIC DNA]</scope>
    <source>
        <strain evidence="2">HYR1</strain>
    </source>
</reference>
<evidence type="ECO:0000256" key="1">
    <source>
        <dbReference type="SAM" id="Phobius"/>
    </source>
</evidence>
<dbReference type="EMBL" id="REGN01012316">
    <property type="protein sequence ID" value="RMZ95997.1"/>
    <property type="molecule type" value="Genomic_DNA"/>
</dbReference>
<organism evidence="2 3">
    <name type="scientific">Brachionus plicatilis</name>
    <name type="common">Marine rotifer</name>
    <name type="synonym">Brachionus muelleri</name>
    <dbReference type="NCBI Taxonomy" id="10195"/>
    <lineage>
        <taxon>Eukaryota</taxon>
        <taxon>Metazoa</taxon>
        <taxon>Spiralia</taxon>
        <taxon>Gnathifera</taxon>
        <taxon>Rotifera</taxon>
        <taxon>Eurotatoria</taxon>
        <taxon>Monogononta</taxon>
        <taxon>Pseudotrocha</taxon>
        <taxon>Ploima</taxon>
        <taxon>Brachionidae</taxon>
        <taxon>Brachionus</taxon>
    </lineage>
</organism>
<accession>A0A3M7PBA7</accession>
<proteinExistence type="predicted"/>
<gene>
    <name evidence="2" type="ORF">BpHYR1_013746</name>
</gene>
<keyword evidence="1" id="KW-1133">Transmembrane helix</keyword>
<protein>
    <submittedName>
        <fullName evidence="2">Uncharacterized protein</fullName>
    </submittedName>
</protein>
<name>A0A3M7PBA7_BRAPC</name>
<keyword evidence="1" id="KW-0812">Transmembrane</keyword>
<sequence>MVKPRLLKLTHRYYDKIIFNGENHQLSYNQDFIRIYYFFNSLFKFFFNLCPKNDSISSLKKKNFLCFYMIYIILTLFGMLINTLFPHLMSPGN</sequence>
<evidence type="ECO:0000313" key="2">
    <source>
        <dbReference type="EMBL" id="RMZ95997.1"/>
    </source>
</evidence>
<evidence type="ECO:0000313" key="3">
    <source>
        <dbReference type="Proteomes" id="UP000276133"/>
    </source>
</evidence>
<dbReference type="AlphaFoldDB" id="A0A3M7PBA7"/>
<keyword evidence="1" id="KW-0472">Membrane</keyword>
<keyword evidence="3" id="KW-1185">Reference proteome</keyword>
<comment type="caution">
    <text evidence="2">The sequence shown here is derived from an EMBL/GenBank/DDBJ whole genome shotgun (WGS) entry which is preliminary data.</text>
</comment>